<evidence type="ECO:0000256" key="2">
    <source>
        <dbReference type="ARBA" id="ARBA00022723"/>
    </source>
</evidence>
<keyword evidence="3 6" id="KW-0378">Hydrolase</keyword>
<dbReference type="AlphaFoldDB" id="A0A7X6DU09"/>
<keyword evidence="4 6" id="KW-0862">Zinc</keyword>
<evidence type="ECO:0000256" key="8">
    <source>
        <dbReference type="SAM" id="Phobius"/>
    </source>
</evidence>
<evidence type="ECO:0000256" key="4">
    <source>
        <dbReference type="ARBA" id="ARBA00022833"/>
    </source>
</evidence>
<dbReference type="GO" id="GO:0016020">
    <property type="term" value="C:membrane"/>
    <property type="evidence" value="ECO:0007669"/>
    <property type="project" value="TreeGrafter"/>
</dbReference>
<dbReference type="GO" id="GO:0046872">
    <property type="term" value="F:metal ion binding"/>
    <property type="evidence" value="ECO:0007669"/>
    <property type="project" value="UniProtKB-KW"/>
</dbReference>
<evidence type="ECO:0000256" key="6">
    <source>
        <dbReference type="RuleBase" id="RU003983"/>
    </source>
</evidence>
<keyword evidence="11" id="KW-1185">Reference proteome</keyword>
<keyword evidence="2" id="KW-0479">Metal-binding</keyword>
<dbReference type="GO" id="GO:0051603">
    <property type="term" value="P:proteolysis involved in protein catabolic process"/>
    <property type="evidence" value="ECO:0007669"/>
    <property type="project" value="TreeGrafter"/>
</dbReference>
<dbReference type="Pfam" id="PF01435">
    <property type="entry name" value="Peptidase_M48"/>
    <property type="match status" value="1"/>
</dbReference>
<feature type="transmembrane region" description="Helical" evidence="8">
    <location>
        <begin position="161"/>
        <end position="180"/>
    </location>
</feature>
<dbReference type="InterPro" id="IPR051156">
    <property type="entry name" value="Mito/Outer_Membr_Metalloprot"/>
</dbReference>
<feature type="domain" description="Peptidase M48" evidence="9">
    <location>
        <begin position="224"/>
        <end position="397"/>
    </location>
</feature>
<evidence type="ECO:0000256" key="1">
    <source>
        <dbReference type="ARBA" id="ARBA00022670"/>
    </source>
</evidence>
<comment type="cofactor">
    <cofactor evidence="6">
        <name>Zn(2+)</name>
        <dbReference type="ChEBI" id="CHEBI:29105"/>
    </cofactor>
    <text evidence="6">Binds 1 zinc ion per subunit.</text>
</comment>
<evidence type="ECO:0000313" key="11">
    <source>
        <dbReference type="Proteomes" id="UP000534783"/>
    </source>
</evidence>
<accession>A0A7X6DU09</accession>
<protein>
    <submittedName>
        <fullName evidence="10">M48 family metallopeptidase</fullName>
    </submittedName>
</protein>
<gene>
    <name evidence="10" type="ORF">MNODULE_21720</name>
</gene>
<comment type="similarity">
    <text evidence="6">Belongs to the peptidase M48 family.</text>
</comment>
<evidence type="ECO:0000256" key="5">
    <source>
        <dbReference type="ARBA" id="ARBA00023049"/>
    </source>
</evidence>
<dbReference type="EMBL" id="VTOW01000006">
    <property type="protein sequence ID" value="NKE73382.1"/>
    <property type="molecule type" value="Genomic_DNA"/>
</dbReference>
<keyword evidence="5 6" id="KW-0482">Metalloprotease</keyword>
<dbReference type="Proteomes" id="UP000534783">
    <property type="component" value="Unassembled WGS sequence"/>
</dbReference>
<evidence type="ECO:0000256" key="7">
    <source>
        <dbReference type="SAM" id="MobiDB-lite"/>
    </source>
</evidence>
<evidence type="ECO:0000313" key="10">
    <source>
        <dbReference type="EMBL" id="NKE73382.1"/>
    </source>
</evidence>
<dbReference type="InterPro" id="IPR001915">
    <property type="entry name" value="Peptidase_M48"/>
</dbReference>
<comment type="caution">
    <text evidence="10">The sequence shown here is derived from an EMBL/GenBank/DDBJ whole genome shotgun (WGS) entry which is preliminary data.</text>
</comment>
<proteinExistence type="inferred from homology"/>
<name>A0A7X6DU09_9BACT</name>
<keyword evidence="8" id="KW-0812">Transmembrane</keyword>
<dbReference type="Gene3D" id="3.30.2010.10">
    <property type="entry name" value="Metalloproteases ('zincins'), catalytic domain"/>
    <property type="match status" value="1"/>
</dbReference>
<dbReference type="PANTHER" id="PTHR22726:SF1">
    <property type="entry name" value="METALLOENDOPEPTIDASE OMA1, MITOCHONDRIAL"/>
    <property type="match status" value="1"/>
</dbReference>
<feature type="region of interest" description="Disordered" evidence="7">
    <location>
        <begin position="1"/>
        <end position="44"/>
    </location>
</feature>
<sequence>MGGRPKYSLHPLSPHNGRPARSGVGSAGEPERLGHRGGAGRASQSRFRFRCRLNPSPLPMEWRGYYLDGQTAHRQTAIILLTGSGLKVTTEREKTFFWPYREIRQTQGFYPGEQIRLEWGGPDPQILLISEEGFLNALHRLAPDQAAHFNDPTRRKRRLKLAFLAALFTVVFSLTFYFWGIPALASMLTPHVPFSWEERMGEAIVDQWVPPESRCRGESQSALIEDLVKKLTGSLPDAPYRFRVIVVDHPLVNAFAVPGGTTVIFRGLLERMQTAEELAAVLAHELQHNLRRHATRSILQDTSMGLLLSALTGDSTGGIAFGLQSAKTLGLMHYSRQNEEEADREGMRMLIDAGIDPKGMITFFEMIKKEGMEMPAALKYLSSHPLTEERIERLKSLAKEAQGPFVHLLPDDRWEELLHICQSQAGQPSIE</sequence>
<dbReference type="PANTHER" id="PTHR22726">
    <property type="entry name" value="METALLOENDOPEPTIDASE OMA1"/>
    <property type="match status" value="1"/>
</dbReference>
<evidence type="ECO:0000259" key="9">
    <source>
        <dbReference type="Pfam" id="PF01435"/>
    </source>
</evidence>
<keyword evidence="1 6" id="KW-0645">Protease</keyword>
<evidence type="ECO:0000256" key="3">
    <source>
        <dbReference type="ARBA" id="ARBA00022801"/>
    </source>
</evidence>
<dbReference type="GO" id="GO:0004222">
    <property type="term" value="F:metalloendopeptidase activity"/>
    <property type="evidence" value="ECO:0007669"/>
    <property type="project" value="InterPro"/>
</dbReference>
<keyword evidence="8" id="KW-1133">Transmembrane helix</keyword>
<organism evidence="10 11">
    <name type="scientific">Candidatus Manganitrophus noduliformans</name>
    <dbReference type="NCBI Taxonomy" id="2606439"/>
    <lineage>
        <taxon>Bacteria</taxon>
        <taxon>Pseudomonadati</taxon>
        <taxon>Nitrospirota</taxon>
        <taxon>Nitrospiria</taxon>
        <taxon>Candidatus Troglogloeales</taxon>
        <taxon>Candidatus Manganitrophaceae</taxon>
        <taxon>Candidatus Manganitrophus</taxon>
    </lineage>
</organism>
<dbReference type="CDD" id="cd07332">
    <property type="entry name" value="M48C_Oma1_like"/>
    <property type="match status" value="1"/>
</dbReference>
<keyword evidence="8" id="KW-0472">Membrane</keyword>
<reference evidence="10 11" key="1">
    <citation type="journal article" date="2020" name="Nature">
        <title>Bacterial chemolithoautotrophy via manganese oxidation.</title>
        <authorList>
            <person name="Yu H."/>
            <person name="Leadbetter J.R."/>
        </authorList>
    </citation>
    <scope>NUCLEOTIDE SEQUENCE [LARGE SCALE GENOMIC DNA]</scope>
    <source>
        <strain evidence="10 11">Mn-1</strain>
    </source>
</reference>